<dbReference type="Gene3D" id="1.10.1040.10">
    <property type="entry name" value="N-(1-d-carboxylethyl)-l-norvaline Dehydrogenase, domain 2"/>
    <property type="match status" value="1"/>
</dbReference>
<dbReference type="Pfam" id="PF00725">
    <property type="entry name" value="3HCDH"/>
    <property type="match status" value="1"/>
</dbReference>
<protein>
    <recommendedName>
        <fullName evidence="3">3-hydroxyacyl-CoA dehydrogenase C-terminal domain-containing protein</fullName>
    </recommendedName>
</protein>
<accession>A0AAP0GE30</accession>
<dbReference type="GO" id="GO:0006631">
    <property type="term" value="P:fatty acid metabolic process"/>
    <property type="evidence" value="ECO:0007669"/>
    <property type="project" value="InterPro"/>
</dbReference>
<dbReference type="EMBL" id="JBBWWQ010000002">
    <property type="protein sequence ID" value="KAK8954368.1"/>
    <property type="molecule type" value="Genomic_DNA"/>
</dbReference>
<dbReference type="PROSITE" id="PS00067">
    <property type="entry name" value="3HCDH"/>
    <property type="match status" value="1"/>
</dbReference>
<feature type="transmembrane region" description="Helical" evidence="2">
    <location>
        <begin position="74"/>
        <end position="95"/>
    </location>
</feature>
<reference evidence="4 5" key="1">
    <citation type="journal article" date="2022" name="Nat. Plants">
        <title>Genomes of leafy and leafless Platanthera orchids illuminate the evolution of mycoheterotrophy.</title>
        <authorList>
            <person name="Li M.H."/>
            <person name="Liu K.W."/>
            <person name="Li Z."/>
            <person name="Lu H.C."/>
            <person name="Ye Q.L."/>
            <person name="Zhang D."/>
            <person name="Wang J.Y."/>
            <person name="Li Y.F."/>
            <person name="Zhong Z.M."/>
            <person name="Liu X."/>
            <person name="Yu X."/>
            <person name="Liu D.K."/>
            <person name="Tu X.D."/>
            <person name="Liu B."/>
            <person name="Hao Y."/>
            <person name="Liao X.Y."/>
            <person name="Jiang Y.T."/>
            <person name="Sun W.H."/>
            <person name="Chen J."/>
            <person name="Chen Y.Q."/>
            <person name="Ai Y."/>
            <person name="Zhai J.W."/>
            <person name="Wu S.S."/>
            <person name="Zhou Z."/>
            <person name="Hsiao Y.Y."/>
            <person name="Wu W.L."/>
            <person name="Chen Y.Y."/>
            <person name="Lin Y.F."/>
            <person name="Hsu J.L."/>
            <person name="Li C.Y."/>
            <person name="Wang Z.W."/>
            <person name="Zhao X."/>
            <person name="Zhong W.Y."/>
            <person name="Ma X.K."/>
            <person name="Ma L."/>
            <person name="Huang J."/>
            <person name="Chen G.Z."/>
            <person name="Huang M.Z."/>
            <person name="Huang L."/>
            <person name="Peng D.H."/>
            <person name="Luo Y.B."/>
            <person name="Zou S.Q."/>
            <person name="Chen S.P."/>
            <person name="Lan S."/>
            <person name="Tsai W.C."/>
            <person name="Van de Peer Y."/>
            <person name="Liu Z.J."/>
        </authorList>
    </citation>
    <scope>NUCLEOTIDE SEQUENCE [LARGE SCALE GENOMIC DNA]</scope>
    <source>
        <strain evidence="4">Lor287</strain>
    </source>
</reference>
<proteinExistence type="inferred from homology"/>
<dbReference type="SUPFAM" id="SSF48179">
    <property type="entry name" value="6-phosphogluconate dehydrogenase C-terminal domain-like"/>
    <property type="match status" value="1"/>
</dbReference>
<gene>
    <name evidence="4" type="ORF">KSP39_PZI002455</name>
</gene>
<feature type="domain" description="3-hydroxyacyl-CoA dehydrogenase C-terminal" evidence="3">
    <location>
        <begin position="109"/>
        <end position="162"/>
    </location>
</feature>
<evidence type="ECO:0000256" key="1">
    <source>
        <dbReference type="ARBA" id="ARBA00009463"/>
    </source>
</evidence>
<keyword evidence="5" id="KW-1185">Reference proteome</keyword>
<dbReference type="GO" id="GO:0016616">
    <property type="term" value="F:oxidoreductase activity, acting on the CH-OH group of donors, NAD or NADP as acceptor"/>
    <property type="evidence" value="ECO:0007669"/>
    <property type="project" value="InterPro"/>
</dbReference>
<keyword evidence="2" id="KW-0472">Membrane</keyword>
<organism evidence="4 5">
    <name type="scientific">Platanthera zijinensis</name>
    <dbReference type="NCBI Taxonomy" id="2320716"/>
    <lineage>
        <taxon>Eukaryota</taxon>
        <taxon>Viridiplantae</taxon>
        <taxon>Streptophyta</taxon>
        <taxon>Embryophyta</taxon>
        <taxon>Tracheophyta</taxon>
        <taxon>Spermatophyta</taxon>
        <taxon>Magnoliopsida</taxon>
        <taxon>Liliopsida</taxon>
        <taxon>Asparagales</taxon>
        <taxon>Orchidaceae</taxon>
        <taxon>Orchidoideae</taxon>
        <taxon>Orchideae</taxon>
        <taxon>Orchidinae</taxon>
        <taxon>Platanthera</taxon>
    </lineage>
</organism>
<keyword evidence="2" id="KW-1133">Transmembrane helix</keyword>
<evidence type="ECO:0000313" key="4">
    <source>
        <dbReference type="EMBL" id="KAK8954368.1"/>
    </source>
</evidence>
<dbReference type="InterPro" id="IPR008927">
    <property type="entry name" value="6-PGluconate_DH-like_C_sf"/>
</dbReference>
<sequence>MTRLETGRKMLQSGLRDVNEETNTIAEDEEAKTQSSPAVVGADCCGRTTEEVGRMCVALILDVMVLRRRRIDGIFFSLMSGSVFLIDLPPSTFVVRFGKIVICSNDYPGFIVNRILMPMINEAFHALYSGVATKEDIDTGMKLGTNHPMGPLELADFIGLDYVDAGRLGRKKGVRVYSYNKEPVRAKPASSL</sequence>
<evidence type="ECO:0000256" key="2">
    <source>
        <dbReference type="SAM" id="Phobius"/>
    </source>
</evidence>
<dbReference type="InterPro" id="IPR006108">
    <property type="entry name" value="3HC_DH_C"/>
</dbReference>
<comment type="caution">
    <text evidence="4">The sequence shown here is derived from an EMBL/GenBank/DDBJ whole genome shotgun (WGS) entry which is preliminary data.</text>
</comment>
<comment type="similarity">
    <text evidence="1">Belongs to the 3-hydroxyacyl-CoA dehydrogenase family.</text>
</comment>
<dbReference type="PANTHER" id="PTHR48075:SF5">
    <property type="entry name" value="3-HYDROXYBUTYRYL-COA DEHYDROGENASE"/>
    <property type="match status" value="1"/>
</dbReference>
<evidence type="ECO:0000313" key="5">
    <source>
        <dbReference type="Proteomes" id="UP001418222"/>
    </source>
</evidence>
<dbReference type="PANTHER" id="PTHR48075">
    <property type="entry name" value="3-HYDROXYACYL-COA DEHYDROGENASE FAMILY PROTEIN"/>
    <property type="match status" value="1"/>
</dbReference>
<dbReference type="InterPro" id="IPR013328">
    <property type="entry name" value="6PGD_dom2"/>
</dbReference>
<dbReference type="AlphaFoldDB" id="A0AAP0GE30"/>
<name>A0AAP0GE30_9ASPA</name>
<evidence type="ECO:0000259" key="3">
    <source>
        <dbReference type="Pfam" id="PF00725"/>
    </source>
</evidence>
<dbReference type="Proteomes" id="UP001418222">
    <property type="component" value="Unassembled WGS sequence"/>
</dbReference>
<dbReference type="InterPro" id="IPR006180">
    <property type="entry name" value="3-OHacyl-CoA_DH_CS"/>
</dbReference>
<keyword evidence="2" id="KW-0812">Transmembrane</keyword>